<dbReference type="InterPro" id="IPR029032">
    <property type="entry name" value="AhpD-like"/>
</dbReference>
<evidence type="ECO:0000259" key="1">
    <source>
        <dbReference type="Pfam" id="PF02627"/>
    </source>
</evidence>
<dbReference type="GO" id="GO:0051920">
    <property type="term" value="F:peroxiredoxin activity"/>
    <property type="evidence" value="ECO:0007669"/>
    <property type="project" value="InterPro"/>
</dbReference>
<dbReference type="InterPro" id="IPR003779">
    <property type="entry name" value="CMD-like"/>
</dbReference>
<feature type="domain" description="Carboxymuconolactone decarboxylase-like" evidence="1">
    <location>
        <begin position="45"/>
        <end position="120"/>
    </location>
</feature>
<accession>A0A4P6MRD8</accession>
<reference evidence="2 3" key="1">
    <citation type="submission" date="2019-02" db="EMBL/GenBank/DDBJ databases">
        <title>Genomic data mining of an Antarctic deep-sea actinobacterium, Janibacterlimosus P3-3-X1.</title>
        <authorList>
            <person name="Liao L."/>
            <person name="Chen B."/>
        </authorList>
    </citation>
    <scope>NUCLEOTIDE SEQUENCE [LARGE SCALE GENOMIC DNA]</scope>
    <source>
        <strain evidence="2 3">P3-3-X1</strain>
    </source>
</reference>
<dbReference type="SUPFAM" id="SSF69118">
    <property type="entry name" value="AhpD-like"/>
    <property type="match status" value="1"/>
</dbReference>
<dbReference type="Proteomes" id="UP000290408">
    <property type="component" value="Chromosome"/>
</dbReference>
<protein>
    <submittedName>
        <fullName evidence="2">Carboxymuconolactone decarboxylase family protein</fullName>
    </submittedName>
</protein>
<organism evidence="2 3">
    <name type="scientific">Janibacter limosus</name>
    <dbReference type="NCBI Taxonomy" id="53458"/>
    <lineage>
        <taxon>Bacteria</taxon>
        <taxon>Bacillati</taxon>
        <taxon>Actinomycetota</taxon>
        <taxon>Actinomycetes</taxon>
        <taxon>Micrococcales</taxon>
        <taxon>Intrasporangiaceae</taxon>
        <taxon>Janibacter</taxon>
    </lineage>
</organism>
<dbReference type="OrthoDB" id="949132at2"/>
<dbReference type="Gene3D" id="1.20.1290.10">
    <property type="entry name" value="AhpD-like"/>
    <property type="match status" value="1"/>
</dbReference>
<dbReference type="KEGG" id="jli:EXU32_04440"/>
<evidence type="ECO:0000313" key="3">
    <source>
        <dbReference type="Proteomes" id="UP000290408"/>
    </source>
</evidence>
<proteinExistence type="predicted"/>
<dbReference type="PANTHER" id="PTHR34846">
    <property type="entry name" value="4-CARBOXYMUCONOLACTONE DECARBOXYLASE FAMILY PROTEIN (AFU_ORTHOLOGUE AFUA_6G11590)"/>
    <property type="match status" value="1"/>
</dbReference>
<keyword evidence="3" id="KW-1185">Reference proteome</keyword>
<dbReference type="STRING" id="1216970.GCA_001570985_01624"/>
<evidence type="ECO:0000313" key="2">
    <source>
        <dbReference type="EMBL" id="QBF45579.1"/>
    </source>
</evidence>
<name>A0A4P6MRD8_9MICO</name>
<gene>
    <name evidence="2" type="ORF">EXU32_04440</name>
</gene>
<dbReference type="PANTHER" id="PTHR34846:SF5">
    <property type="entry name" value="CARBOXYMUCONOLACTONE DECARBOXYLASE-LIKE DOMAIN-CONTAINING PROTEIN"/>
    <property type="match status" value="1"/>
</dbReference>
<dbReference type="EMBL" id="CP036164">
    <property type="protein sequence ID" value="QBF45579.1"/>
    <property type="molecule type" value="Genomic_DNA"/>
</dbReference>
<dbReference type="RefSeq" id="WP_130628816.1">
    <property type="nucleotide sequence ID" value="NZ_CP036164.1"/>
</dbReference>
<dbReference type="AlphaFoldDB" id="A0A4P6MRD8"/>
<sequence>MTARIAPGTLRELGPVRWGFARAAGRVTGTEPPAIFTTLGRTKGLFTGWLHFAGRLMPFGSLQRRESELVILTVATERGCDYEREHHRLLGRRAGLTTAEIEAVLANTVVDSLSPREAVLRESAQVLVRTQDLDDAQWERLRSVTTEREAIELLLLVGHYDMLATTLMTLRLEPDRHR</sequence>
<dbReference type="Pfam" id="PF02627">
    <property type="entry name" value="CMD"/>
    <property type="match status" value="1"/>
</dbReference>